<evidence type="ECO:0000313" key="1">
    <source>
        <dbReference type="EMBL" id="KAK3705117.1"/>
    </source>
</evidence>
<evidence type="ECO:0000313" key="2">
    <source>
        <dbReference type="Proteomes" id="UP001281147"/>
    </source>
</evidence>
<protein>
    <submittedName>
        <fullName evidence="1">Uncharacterized protein</fullName>
    </submittedName>
</protein>
<dbReference type="Proteomes" id="UP001281147">
    <property type="component" value="Unassembled WGS sequence"/>
</dbReference>
<proteinExistence type="predicted"/>
<sequence length="212" mass="24640">MDRRGQQDNGQRLYRFIDFSTETIHLRQHGHGPGPFRFLDLPAELRLKIYDFYFTTSSCLEPDLLQFRSHMPSPRLTTVCCQIHAETQEIYEKAKMVFARDTVFSLNNSPERKVLMYAVRAVPRALHVRKVSFKLMGESHYIDHIRVEARMLSDGSVDWTLMFAPNHLYDTDILASAQWHLLRQLQNKVSNYQSPSAGLDVARCLEAVYDAF</sequence>
<dbReference type="EMBL" id="JAUTXU010000132">
    <property type="protein sequence ID" value="KAK3705117.1"/>
    <property type="molecule type" value="Genomic_DNA"/>
</dbReference>
<reference evidence="1" key="1">
    <citation type="submission" date="2023-07" db="EMBL/GenBank/DDBJ databases">
        <title>Black Yeasts Isolated from many extreme environments.</title>
        <authorList>
            <person name="Coleine C."/>
            <person name="Stajich J.E."/>
            <person name="Selbmann L."/>
        </authorList>
    </citation>
    <scope>NUCLEOTIDE SEQUENCE</scope>
    <source>
        <strain evidence="1">CCFEE 5714</strain>
    </source>
</reference>
<name>A0ACC3MWF7_9PEZI</name>
<gene>
    <name evidence="1" type="ORF">LTR37_013484</name>
</gene>
<organism evidence="1 2">
    <name type="scientific">Vermiconidia calcicola</name>
    <dbReference type="NCBI Taxonomy" id="1690605"/>
    <lineage>
        <taxon>Eukaryota</taxon>
        <taxon>Fungi</taxon>
        <taxon>Dikarya</taxon>
        <taxon>Ascomycota</taxon>
        <taxon>Pezizomycotina</taxon>
        <taxon>Dothideomycetes</taxon>
        <taxon>Dothideomycetidae</taxon>
        <taxon>Mycosphaerellales</taxon>
        <taxon>Extremaceae</taxon>
        <taxon>Vermiconidia</taxon>
    </lineage>
</organism>
<keyword evidence="2" id="KW-1185">Reference proteome</keyword>
<comment type="caution">
    <text evidence="1">The sequence shown here is derived from an EMBL/GenBank/DDBJ whole genome shotgun (WGS) entry which is preliminary data.</text>
</comment>
<accession>A0ACC3MWF7</accession>